<sequence>MLSSSHTSALQTKHAGLDARLREEMGRPVPDTGTIQRLKRAKLRIKEELNQI</sequence>
<feature type="compositionally biased region" description="Polar residues" evidence="1">
    <location>
        <begin position="1"/>
        <end position="11"/>
    </location>
</feature>
<name>A0ABQ1SC67_9SPHN</name>
<accession>A0ABQ1SC67</accession>
<evidence type="ECO:0000313" key="2">
    <source>
        <dbReference type="EMBL" id="GGE00965.1"/>
    </source>
</evidence>
<comment type="caution">
    <text evidence="2">The sequence shown here is derived from an EMBL/GenBank/DDBJ whole genome shotgun (WGS) entry which is preliminary data.</text>
</comment>
<dbReference type="Pfam" id="PF04325">
    <property type="entry name" value="DUF465"/>
    <property type="match status" value="1"/>
</dbReference>
<reference evidence="3" key="1">
    <citation type="journal article" date="2019" name="Int. J. Syst. Evol. Microbiol.">
        <title>The Global Catalogue of Microorganisms (GCM) 10K type strain sequencing project: providing services to taxonomists for standard genome sequencing and annotation.</title>
        <authorList>
            <consortium name="The Broad Institute Genomics Platform"/>
            <consortium name="The Broad Institute Genome Sequencing Center for Infectious Disease"/>
            <person name="Wu L."/>
            <person name="Ma J."/>
        </authorList>
    </citation>
    <scope>NUCLEOTIDE SEQUENCE [LARGE SCALE GENOMIC DNA]</scope>
    <source>
        <strain evidence="3">CGMCC 1.15959</strain>
    </source>
</reference>
<feature type="compositionally biased region" description="Basic and acidic residues" evidence="1">
    <location>
        <begin position="15"/>
        <end position="26"/>
    </location>
</feature>
<proteinExistence type="predicted"/>
<evidence type="ECO:0008006" key="4">
    <source>
        <dbReference type="Google" id="ProtNLM"/>
    </source>
</evidence>
<keyword evidence="3" id="KW-1185">Reference proteome</keyword>
<gene>
    <name evidence="2" type="ORF">GCM10011515_20930</name>
</gene>
<organism evidence="2 3">
    <name type="scientific">Tsuneonella deserti</name>
    <dbReference type="NCBI Taxonomy" id="2035528"/>
    <lineage>
        <taxon>Bacteria</taxon>
        <taxon>Pseudomonadati</taxon>
        <taxon>Pseudomonadota</taxon>
        <taxon>Alphaproteobacteria</taxon>
        <taxon>Sphingomonadales</taxon>
        <taxon>Erythrobacteraceae</taxon>
        <taxon>Tsuneonella</taxon>
    </lineage>
</organism>
<dbReference type="Gene3D" id="6.10.280.50">
    <property type="match status" value="1"/>
</dbReference>
<dbReference type="EMBL" id="BMKL01000001">
    <property type="protein sequence ID" value="GGE00965.1"/>
    <property type="molecule type" value="Genomic_DNA"/>
</dbReference>
<dbReference type="RefSeq" id="WP_373284748.1">
    <property type="nucleotide sequence ID" value="NZ_BMKL01000001.1"/>
</dbReference>
<feature type="region of interest" description="Disordered" evidence="1">
    <location>
        <begin position="1"/>
        <end position="34"/>
    </location>
</feature>
<protein>
    <recommendedName>
        <fullName evidence="4">DUF465 domain-containing protein</fullName>
    </recommendedName>
</protein>
<evidence type="ECO:0000313" key="3">
    <source>
        <dbReference type="Proteomes" id="UP000619041"/>
    </source>
</evidence>
<evidence type="ECO:0000256" key="1">
    <source>
        <dbReference type="SAM" id="MobiDB-lite"/>
    </source>
</evidence>
<dbReference type="InterPro" id="IPR007420">
    <property type="entry name" value="DUF465"/>
</dbReference>
<dbReference type="Proteomes" id="UP000619041">
    <property type="component" value="Unassembled WGS sequence"/>
</dbReference>
<dbReference type="InterPro" id="IPR038444">
    <property type="entry name" value="DUF465_sf"/>
</dbReference>